<sequence>MPTNYATRIFYRFVFDGCCMLDTVGPVQVFSEARSQLDEPIYKVELISIDGGPIRTDIGTTLDTRSALNIQMADSDTVLVTGGNGIFAFSNRGDVQDWLKTVAQSGARLGATCTGAFLLAKSGLLDGRRAVTHWKRCEELAALSPSINVDAAPIYIQDDDIWTSAGVTAGIDMALAMVEQDVGSDVAMAIARHMLIYMRRPGNQAQFSTVLQAQIADTSGVFDDLHIWVRQNLDGDLSVNALAEHCHMSPRTFSRKYNSETGESPAQMIKRFRLEAARNSLETHKQPLQAVASECGFGSVETMRRVFVNEIGVPPTEYQGRFSV</sequence>
<organism evidence="2 3">
    <name type="scientific">Erythrobacter crassostreae</name>
    <dbReference type="NCBI Taxonomy" id="2828328"/>
    <lineage>
        <taxon>Bacteria</taxon>
        <taxon>Pseudomonadati</taxon>
        <taxon>Pseudomonadota</taxon>
        <taxon>Alphaproteobacteria</taxon>
        <taxon>Sphingomonadales</taxon>
        <taxon>Erythrobacteraceae</taxon>
        <taxon>Erythrobacter/Porphyrobacter group</taxon>
        <taxon>Erythrobacter</taxon>
    </lineage>
</organism>
<dbReference type="GO" id="GO:0003700">
    <property type="term" value="F:DNA-binding transcription factor activity"/>
    <property type="evidence" value="ECO:0007669"/>
    <property type="project" value="InterPro"/>
</dbReference>
<protein>
    <submittedName>
        <fullName evidence="2">DJ-1/PfpI family protein</fullName>
    </submittedName>
</protein>
<evidence type="ECO:0000313" key="3">
    <source>
        <dbReference type="Proteomes" id="UP001138681"/>
    </source>
</evidence>
<dbReference type="PROSITE" id="PS01124">
    <property type="entry name" value="HTH_ARAC_FAMILY_2"/>
    <property type="match status" value="1"/>
</dbReference>
<feature type="domain" description="HTH araC/xylS-type" evidence="1">
    <location>
        <begin position="223"/>
        <end position="321"/>
    </location>
</feature>
<dbReference type="Proteomes" id="UP001138681">
    <property type="component" value="Unassembled WGS sequence"/>
</dbReference>
<keyword evidence="3" id="KW-1185">Reference proteome</keyword>
<reference evidence="2" key="1">
    <citation type="submission" date="2021-04" db="EMBL/GenBank/DDBJ databases">
        <authorList>
            <person name="Pira H."/>
            <person name="Risdian C."/>
            <person name="Wink J."/>
        </authorList>
    </citation>
    <scope>NUCLEOTIDE SEQUENCE</scope>
    <source>
        <strain evidence="2">WH158</strain>
    </source>
</reference>
<dbReference type="InterPro" id="IPR002818">
    <property type="entry name" value="DJ-1/PfpI"/>
</dbReference>
<name>A0A9X1JM43_9SPHN</name>
<dbReference type="GO" id="GO:0043565">
    <property type="term" value="F:sequence-specific DNA binding"/>
    <property type="evidence" value="ECO:0007669"/>
    <property type="project" value="InterPro"/>
</dbReference>
<dbReference type="PANTHER" id="PTHR43130:SF3">
    <property type="entry name" value="HTH-TYPE TRANSCRIPTIONAL REGULATOR RV1931C"/>
    <property type="match status" value="1"/>
</dbReference>
<dbReference type="PANTHER" id="PTHR43130">
    <property type="entry name" value="ARAC-FAMILY TRANSCRIPTIONAL REGULATOR"/>
    <property type="match status" value="1"/>
</dbReference>
<dbReference type="EMBL" id="JAGSPC010000001">
    <property type="protein sequence ID" value="MBV7258999.1"/>
    <property type="molecule type" value="Genomic_DNA"/>
</dbReference>
<dbReference type="CDD" id="cd03137">
    <property type="entry name" value="GATase1_AraC_1"/>
    <property type="match status" value="1"/>
</dbReference>
<dbReference type="InterPro" id="IPR018060">
    <property type="entry name" value="HTH_AraC"/>
</dbReference>
<proteinExistence type="predicted"/>
<comment type="caution">
    <text evidence="2">The sequence shown here is derived from an EMBL/GenBank/DDBJ whole genome shotgun (WGS) entry which is preliminary data.</text>
</comment>
<dbReference type="Pfam" id="PF12833">
    <property type="entry name" value="HTH_18"/>
    <property type="match status" value="1"/>
</dbReference>
<accession>A0A9X1JM43</accession>
<dbReference type="SMART" id="SM00342">
    <property type="entry name" value="HTH_ARAC"/>
    <property type="match status" value="1"/>
</dbReference>
<gene>
    <name evidence="2" type="ORF">KCG46_05335</name>
</gene>
<dbReference type="InterPro" id="IPR052158">
    <property type="entry name" value="INH-QAR"/>
</dbReference>
<evidence type="ECO:0000259" key="1">
    <source>
        <dbReference type="PROSITE" id="PS01124"/>
    </source>
</evidence>
<dbReference type="Pfam" id="PF01965">
    <property type="entry name" value="DJ-1_PfpI"/>
    <property type="match status" value="1"/>
</dbReference>
<evidence type="ECO:0000313" key="2">
    <source>
        <dbReference type="EMBL" id="MBV7258999.1"/>
    </source>
</evidence>
<dbReference type="RefSeq" id="WP_218404253.1">
    <property type="nucleotide sequence ID" value="NZ_JAGSPC010000001.1"/>
</dbReference>
<dbReference type="AlphaFoldDB" id="A0A9X1JM43"/>